<evidence type="ECO:0000256" key="10">
    <source>
        <dbReference type="ARBA" id="ARBA00047770"/>
    </source>
</evidence>
<comment type="similarity">
    <text evidence="11">Belongs to the class I-like SAM-binding methyltransferase superfamily. DOT1 family.</text>
</comment>
<dbReference type="Proteomes" id="UP000597762">
    <property type="component" value="Unassembled WGS sequence"/>
</dbReference>
<dbReference type="GO" id="GO:0140956">
    <property type="term" value="F:histone H3K79 trimethyltransferase activity"/>
    <property type="evidence" value="ECO:0007669"/>
    <property type="project" value="UniProtKB-EC"/>
</dbReference>
<evidence type="ECO:0000256" key="3">
    <source>
        <dbReference type="ARBA" id="ARBA00020987"/>
    </source>
</evidence>
<keyword evidence="8 11" id="KW-0539">Nucleus</keyword>
<keyword evidence="13" id="KW-0812">Transmembrane</keyword>
<dbReference type="InterPro" id="IPR029063">
    <property type="entry name" value="SAM-dependent_MTases_sf"/>
</dbReference>
<feature type="transmembrane region" description="Helical" evidence="13">
    <location>
        <begin position="502"/>
        <end position="525"/>
    </location>
</feature>
<feature type="transmembrane region" description="Helical" evidence="13">
    <location>
        <begin position="629"/>
        <end position="653"/>
    </location>
</feature>
<comment type="catalytic activity">
    <reaction evidence="10 11">
        <text>L-lysyl(79)-[histone H3] + 3 S-adenosyl-L-methionine = N(6),N(6),N(6)-trimethyl-L-lysyl(79)-[histone H3] + 3 S-adenosyl-L-homocysteine + 3 H(+)</text>
        <dbReference type="Rhea" id="RHEA:60328"/>
        <dbReference type="Rhea" id="RHEA-COMP:15549"/>
        <dbReference type="Rhea" id="RHEA-COMP:15552"/>
        <dbReference type="ChEBI" id="CHEBI:15378"/>
        <dbReference type="ChEBI" id="CHEBI:29969"/>
        <dbReference type="ChEBI" id="CHEBI:57856"/>
        <dbReference type="ChEBI" id="CHEBI:59789"/>
        <dbReference type="ChEBI" id="CHEBI:61961"/>
        <dbReference type="EC" id="2.1.1.360"/>
    </reaction>
</comment>
<keyword evidence="17" id="KW-1185">Reference proteome</keyword>
<dbReference type="GO" id="GO:0000077">
    <property type="term" value="P:DNA damage checkpoint signaling"/>
    <property type="evidence" value="ECO:0007669"/>
    <property type="project" value="TreeGrafter"/>
</dbReference>
<protein>
    <recommendedName>
        <fullName evidence="3 11">Histone-lysine N-methyltransferase, H3 lysine-79 specific</fullName>
        <ecNumber evidence="2 11">2.1.1.360</ecNumber>
    </recommendedName>
    <alternativeName>
        <fullName evidence="9 11">Histone H3-K79 methyltransferase</fullName>
    </alternativeName>
</protein>
<evidence type="ECO:0000256" key="12">
    <source>
        <dbReference type="SAM" id="MobiDB-lite"/>
    </source>
</evidence>
<feature type="compositionally biased region" description="Basic residues" evidence="12">
    <location>
        <begin position="383"/>
        <end position="398"/>
    </location>
</feature>
<dbReference type="FunFam" id="3.40.50.150:FF:000033">
    <property type="entry name" value="Histone-lysine N-methyltransferase, H3 lysine-79 specific"/>
    <property type="match status" value="1"/>
</dbReference>
<gene>
    <name evidence="16" type="ORF">SPHA_24941</name>
</gene>
<dbReference type="Gene3D" id="3.40.50.150">
    <property type="entry name" value="Vaccinia Virus protein VP39"/>
    <property type="match status" value="1"/>
</dbReference>
<dbReference type="EC" id="2.1.1.360" evidence="2 11"/>
<keyword evidence="5 11" id="KW-0808">Transferase</keyword>
<evidence type="ECO:0000256" key="7">
    <source>
        <dbReference type="ARBA" id="ARBA00022853"/>
    </source>
</evidence>
<feature type="transmembrane region" description="Helical" evidence="13">
    <location>
        <begin position="424"/>
        <end position="446"/>
    </location>
</feature>
<evidence type="ECO:0000256" key="13">
    <source>
        <dbReference type="SAM" id="Phobius"/>
    </source>
</evidence>
<dbReference type="GO" id="GO:0006281">
    <property type="term" value="P:DNA repair"/>
    <property type="evidence" value="ECO:0007669"/>
    <property type="project" value="TreeGrafter"/>
</dbReference>
<keyword evidence="4 11" id="KW-0489">Methyltransferase</keyword>
<dbReference type="InterPro" id="IPR030445">
    <property type="entry name" value="H3-K79_meTrfase"/>
</dbReference>
<feature type="transmembrane region" description="Helical" evidence="13">
    <location>
        <begin position="478"/>
        <end position="495"/>
    </location>
</feature>
<evidence type="ECO:0000259" key="15">
    <source>
        <dbReference type="PROSITE" id="PS51569"/>
    </source>
</evidence>
<dbReference type="PANTHER" id="PTHR21451">
    <property type="entry name" value="HISTONE H3 METHYLTRANSFERASE"/>
    <property type="match status" value="1"/>
</dbReference>
<dbReference type="Pfam" id="PF08123">
    <property type="entry name" value="DOT1"/>
    <property type="match status" value="1"/>
</dbReference>
<comment type="miscellaneous">
    <text evidence="11">In contrast to other lysine histone methyltransferases, it does not contain a SET domain, suggesting the existence of another mechanism for methylation of lysine residues of histones.</text>
</comment>
<evidence type="ECO:0000256" key="11">
    <source>
        <dbReference type="RuleBase" id="RU271113"/>
    </source>
</evidence>
<evidence type="ECO:0000256" key="2">
    <source>
        <dbReference type="ARBA" id="ARBA00012190"/>
    </source>
</evidence>
<keyword evidence="7 11" id="KW-0156">Chromatin regulator</keyword>
<dbReference type="OrthoDB" id="443402at2759"/>
<feature type="domain" description="DOT1" evidence="15">
    <location>
        <begin position="31"/>
        <end position="344"/>
    </location>
</feature>
<reference evidence="16" key="1">
    <citation type="submission" date="2021-01" db="EMBL/GenBank/DDBJ databases">
        <authorList>
            <person name="Li R."/>
            <person name="Bekaert M."/>
        </authorList>
    </citation>
    <scope>NUCLEOTIDE SEQUENCE</scope>
    <source>
        <strain evidence="16">Farmed</strain>
    </source>
</reference>
<keyword evidence="13" id="KW-0472">Membrane</keyword>
<comment type="caution">
    <text evidence="16">The sequence shown here is derived from an EMBL/GenBank/DDBJ whole genome shotgun (WGS) entry which is preliminary data.</text>
</comment>
<dbReference type="EMBL" id="CAHIKZ030000941">
    <property type="protein sequence ID" value="CAE1245950.1"/>
    <property type="molecule type" value="Genomic_DNA"/>
</dbReference>
<dbReference type="GO" id="GO:0005634">
    <property type="term" value="C:nucleus"/>
    <property type="evidence" value="ECO:0007669"/>
    <property type="project" value="UniProtKB-SubCell"/>
</dbReference>
<evidence type="ECO:0000256" key="9">
    <source>
        <dbReference type="ARBA" id="ARBA00029821"/>
    </source>
</evidence>
<feature type="signal peptide" evidence="14">
    <location>
        <begin position="1"/>
        <end position="32"/>
    </location>
</feature>
<sequence>MGWKGGRDIGFSLSLSLSALLSLQLGYQICMAAVLDDDSVEFFFLLSVSYSSLTLPRWVCEDFPDLKGILENRILQDYDSKSYESMKSLCDRYNKAIDSILQLQGTPRPNHLYTRPSTNLLKHILQQCYNQAVTDPEKLNQYEPFSPEVYGETSFELVDQMISSIQFTEDDFFIDLGSGVGQVVLQVSAATPCKMCYGIEKSEWPATYASNMDKVFLKWMKWYGKRHGQYQLEKGDFLSDEMKEKINNATVIFVNNFAFGPQVDHQLKLRFANMKEGAKIVSSKAFCPLNFRITDRNLSDIGTIMEVKELSPLCGAVSWTGKPFTYYQHTIDRTQLEIYFQRIKNPKLRDEAMSRNKKGRTSTLKDNAVLNGQMRYQTEPKKTTHHPRIVKRNRRKSKTAANERITKEEEPPPRTNGEYGKKSLPLVLGLFFFSFFFFLLFFFFFFSFPFFSFFFSFSFFSFFFPSFFSLFFFFFPSFFSFSFFLLFFSFFSFFFSSFFPSLFFLLFFFFFFFLFFFLFFSFSFFPSLFSFFFLLFFPSFFLLFFPSLFFLLFFFLLFFPFSFFPFSFFSFFFPSLFSFSFFPSFFPSLFSFFFFPSLFFPSLFFLLFFPSFFPSLFFLLFFPSFFPSLFFLLFFSFSFFFFSLFFLFFPSLFPSFFFPSLFFPSLFFPSL</sequence>
<dbReference type="Gene3D" id="1.10.260.60">
    <property type="match status" value="1"/>
</dbReference>
<evidence type="ECO:0000256" key="1">
    <source>
        <dbReference type="ARBA" id="ARBA00004123"/>
    </source>
</evidence>
<evidence type="ECO:0000256" key="8">
    <source>
        <dbReference type="ARBA" id="ARBA00023242"/>
    </source>
</evidence>
<dbReference type="GO" id="GO:0032259">
    <property type="term" value="P:methylation"/>
    <property type="evidence" value="ECO:0007669"/>
    <property type="project" value="UniProtKB-KW"/>
</dbReference>
<evidence type="ECO:0000256" key="14">
    <source>
        <dbReference type="SAM" id="SignalP"/>
    </source>
</evidence>
<dbReference type="InterPro" id="IPR025789">
    <property type="entry name" value="DOT1_dom"/>
</dbReference>
<keyword evidence="6 11" id="KW-0949">S-adenosyl-L-methionine</keyword>
<evidence type="ECO:0000256" key="5">
    <source>
        <dbReference type="ARBA" id="ARBA00022679"/>
    </source>
</evidence>
<evidence type="ECO:0000256" key="6">
    <source>
        <dbReference type="ARBA" id="ARBA00022691"/>
    </source>
</evidence>
<feature type="transmembrane region" description="Helical" evidence="13">
    <location>
        <begin position="453"/>
        <end position="472"/>
    </location>
</feature>
<dbReference type="AlphaFoldDB" id="A0A812C0E6"/>
<evidence type="ECO:0000256" key="4">
    <source>
        <dbReference type="ARBA" id="ARBA00022603"/>
    </source>
</evidence>
<evidence type="ECO:0000313" key="16">
    <source>
        <dbReference type="EMBL" id="CAE1245950.1"/>
    </source>
</evidence>
<proteinExistence type="inferred from homology"/>
<comment type="function">
    <text evidence="11">Histone methyltransferase that specifically trimethylates histone H3 to form H3K79me3. This methylation is required for telomere silencing and for the pachytene checkpoint during the meiotic cell cycle by allowing the recruitment of RAD9 to double strand breaks. Nucleosomes are preferred as substrate compared to free histone.</text>
</comment>
<evidence type="ECO:0000313" key="17">
    <source>
        <dbReference type="Proteomes" id="UP000597762"/>
    </source>
</evidence>
<comment type="subcellular location">
    <subcellularLocation>
        <location evidence="1 11">Nucleus</location>
    </subcellularLocation>
</comment>
<organism evidence="16 17">
    <name type="scientific">Acanthosepion pharaonis</name>
    <name type="common">Pharaoh cuttlefish</name>
    <name type="synonym">Sepia pharaonis</name>
    <dbReference type="NCBI Taxonomy" id="158019"/>
    <lineage>
        <taxon>Eukaryota</taxon>
        <taxon>Metazoa</taxon>
        <taxon>Spiralia</taxon>
        <taxon>Lophotrochozoa</taxon>
        <taxon>Mollusca</taxon>
        <taxon>Cephalopoda</taxon>
        <taxon>Coleoidea</taxon>
        <taxon>Decapodiformes</taxon>
        <taxon>Sepiida</taxon>
        <taxon>Sepiina</taxon>
        <taxon>Sepiidae</taxon>
        <taxon>Acanthosepion</taxon>
    </lineage>
</organism>
<dbReference type="SUPFAM" id="SSF53335">
    <property type="entry name" value="S-adenosyl-L-methionine-dependent methyltransferases"/>
    <property type="match status" value="1"/>
</dbReference>
<keyword evidence="13" id="KW-1133">Transmembrane helix</keyword>
<feature type="chain" id="PRO_5032746483" description="Histone-lysine N-methyltransferase, H3 lysine-79 specific" evidence="14">
    <location>
        <begin position="33"/>
        <end position="671"/>
    </location>
</feature>
<feature type="region of interest" description="Disordered" evidence="12">
    <location>
        <begin position="381"/>
        <end position="416"/>
    </location>
</feature>
<dbReference type="PANTHER" id="PTHR21451:SF0">
    <property type="entry name" value="HISTONE-LYSINE N-METHYLTRANSFERASE, H3 LYSINE-79 SPECIFIC"/>
    <property type="match status" value="1"/>
</dbReference>
<feature type="transmembrane region" description="Helical" evidence="13">
    <location>
        <begin position="566"/>
        <end position="586"/>
    </location>
</feature>
<accession>A0A812C0E6</accession>
<feature type="transmembrane region" description="Helical" evidence="13">
    <location>
        <begin position="531"/>
        <end position="559"/>
    </location>
</feature>
<dbReference type="PROSITE" id="PS51569">
    <property type="entry name" value="DOT1"/>
    <property type="match status" value="1"/>
</dbReference>
<keyword evidence="14" id="KW-0732">Signal</keyword>
<feature type="transmembrane region" description="Helical" evidence="13">
    <location>
        <begin position="598"/>
        <end position="622"/>
    </location>
</feature>
<name>A0A812C0E6_ACAPH</name>